<keyword evidence="3" id="KW-1185">Reference proteome</keyword>
<dbReference type="NCBIfam" id="TIGR01098">
    <property type="entry name" value="3A0109s03R"/>
    <property type="match status" value="1"/>
</dbReference>
<dbReference type="PANTHER" id="PTHR35841:SF1">
    <property type="entry name" value="PHOSPHONATES-BINDING PERIPLASMIC PROTEIN"/>
    <property type="match status" value="1"/>
</dbReference>
<dbReference type="OrthoDB" id="146127at2157"/>
<dbReference type="EMBL" id="WUUT01000001">
    <property type="protein sequence ID" value="MXR50763.1"/>
    <property type="molecule type" value="Genomic_DNA"/>
</dbReference>
<dbReference type="GO" id="GO:0043190">
    <property type="term" value="C:ATP-binding cassette (ABC) transporter complex"/>
    <property type="evidence" value="ECO:0007669"/>
    <property type="project" value="InterPro"/>
</dbReference>
<reference evidence="2 3" key="1">
    <citation type="submission" date="2019-12" db="EMBL/GenBank/DDBJ databases">
        <title>Isolation and characterization of three novel carbon monoxide-oxidizing members of Halobacteria from salione crusts and soils.</title>
        <authorList>
            <person name="Myers M.R."/>
            <person name="King G.M."/>
        </authorList>
    </citation>
    <scope>NUCLEOTIDE SEQUENCE [LARGE SCALE GENOMIC DNA]</scope>
    <source>
        <strain evidence="2 3">WSH3</strain>
    </source>
</reference>
<dbReference type="Proteomes" id="UP000466535">
    <property type="component" value="Unassembled WGS sequence"/>
</dbReference>
<sequence length="322" mass="33763">MSEQNLQSSQSRRKFLVTAGAVGATFAAGCTGGGSDQAFGDGTVDFNVSPSVAQENLEAQYTPVQEYLSNELDADAEMQLANNYSAVIQALGSGTSDVAETGPFAAALGAESDRAEIVLQRQGYGSWTYMSGIAVRRDSDIDELSDLEGETIAFADPLSTSGALFPLYGLSNDGGLDIGNLPTGDGSGADFTPNFAGSHPASYETMANGQAAAAGIGGFVQGLKEGADTNPWGETAEWLWTREGLPRAPIVVSPELSEENKNAVVDAFLNAPDDIYWGVDGEEGTDDDLWFNAVREAGVEKYQPVIDAANELGVGTDIFQQN</sequence>
<gene>
    <name evidence="2" type="primary">phnD</name>
    <name evidence="2" type="ORF">GRX03_03970</name>
</gene>
<dbReference type="Gene3D" id="3.40.190.10">
    <property type="entry name" value="Periplasmic binding protein-like II"/>
    <property type="match status" value="2"/>
</dbReference>
<dbReference type="RefSeq" id="WP_159762862.1">
    <property type="nucleotide sequence ID" value="NZ_WUUT01000001.1"/>
</dbReference>
<dbReference type="GO" id="GO:0055085">
    <property type="term" value="P:transmembrane transport"/>
    <property type="evidence" value="ECO:0007669"/>
    <property type="project" value="InterPro"/>
</dbReference>
<evidence type="ECO:0000256" key="1">
    <source>
        <dbReference type="ARBA" id="ARBA00022729"/>
    </source>
</evidence>
<comment type="caution">
    <text evidence="2">The sequence shown here is derived from an EMBL/GenBank/DDBJ whole genome shotgun (WGS) entry which is preliminary data.</text>
</comment>
<dbReference type="AlphaFoldDB" id="A0A6B0T5D0"/>
<dbReference type="SUPFAM" id="SSF53850">
    <property type="entry name" value="Periplasmic binding protein-like II"/>
    <property type="match status" value="1"/>
</dbReference>
<dbReference type="PANTHER" id="PTHR35841">
    <property type="entry name" value="PHOSPHONATES-BINDING PERIPLASMIC PROTEIN"/>
    <property type="match status" value="1"/>
</dbReference>
<dbReference type="InterPro" id="IPR006311">
    <property type="entry name" value="TAT_signal"/>
</dbReference>
<dbReference type="PROSITE" id="PS51318">
    <property type="entry name" value="TAT"/>
    <property type="match status" value="1"/>
</dbReference>
<dbReference type="Pfam" id="PF12974">
    <property type="entry name" value="Phosphonate-bd"/>
    <property type="match status" value="1"/>
</dbReference>
<keyword evidence="1" id="KW-0732">Signal</keyword>
<organism evidence="2 3">
    <name type="scientific">Halovenus carboxidivorans</name>
    <dbReference type="NCBI Taxonomy" id="2692199"/>
    <lineage>
        <taxon>Archaea</taxon>
        <taxon>Methanobacteriati</taxon>
        <taxon>Methanobacteriota</taxon>
        <taxon>Stenosarchaea group</taxon>
        <taxon>Halobacteria</taxon>
        <taxon>Halobacteriales</taxon>
        <taxon>Haloarculaceae</taxon>
        <taxon>Halovenus</taxon>
    </lineage>
</organism>
<protein>
    <submittedName>
        <fullName evidence="2">Phosphate/phosphite/phosphonate ABC transporter substrate-binding protein</fullName>
    </submittedName>
</protein>
<name>A0A6B0T5D0_9EURY</name>
<evidence type="ECO:0000313" key="2">
    <source>
        <dbReference type="EMBL" id="MXR50763.1"/>
    </source>
</evidence>
<evidence type="ECO:0000313" key="3">
    <source>
        <dbReference type="Proteomes" id="UP000466535"/>
    </source>
</evidence>
<accession>A0A6B0T5D0</accession>
<dbReference type="InterPro" id="IPR005770">
    <property type="entry name" value="PhnD"/>
</dbReference>
<proteinExistence type="predicted"/>